<sequence>MLSVTPTLISQKVITCILPKGRAMKVAKALTKERGLTAVDIHYARGNGRLTPLRYRGIGETSEKEVLTVAVPTEQADEVFEYIYELAEINRPHGGLLYMHSLLAATPYTLPELPEEEV</sequence>
<dbReference type="RefSeq" id="WP_093064314.1">
    <property type="nucleotide sequence ID" value="NZ_FNQP01000001.1"/>
</dbReference>
<dbReference type="AlphaFoldDB" id="A0A1H3VJ48"/>
<dbReference type="STRING" id="525918.SAMN05660964_00112"/>
<dbReference type="Gene3D" id="3.30.70.120">
    <property type="match status" value="1"/>
</dbReference>
<dbReference type="Proteomes" id="UP000199397">
    <property type="component" value="Unassembled WGS sequence"/>
</dbReference>
<dbReference type="InterPro" id="IPR015867">
    <property type="entry name" value="N-reg_PII/ATP_PRibTrfase_C"/>
</dbReference>
<gene>
    <name evidence="1" type="ORF">SAMN05660964_00112</name>
</gene>
<keyword evidence="2" id="KW-1185">Reference proteome</keyword>
<evidence type="ECO:0000313" key="1">
    <source>
        <dbReference type="EMBL" id="SDZ74701.1"/>
    </source>
</evidence>
<proteinExistence type="predicted"/>
<organism evidence="1 2">
    <name type="scientific">Thiothrix caldifontis</name>
    <dbReference type="NCBI Taxonomy" id="525918"/>
    <lineage>
        <taxon>Bacteria</taxon>
        <taxon>Pseudomonadati</taxon>
        <taxon>Pseudomonadota</taxon>
        <taxon>Gammaproteobacteria</taxon>
        <taxon>Thiotrichales</taxon>
        <taxon>Thiotrichaceae</taxon>
        <taxon>Thiothrix</taxon>
    </lineage>
</organism>
<dbReference type="EMBL" id="FNQP01000001">
    <property type="protein sequence ID" value="SDZ74701.1"/>
    <property type="molecule type" value="Genomic_DNA"/>
</dbReference>
<evidence type="ECO:0000313" key="2">
    <source>
        <dbReference type="Proteomes" id="UP000199397"/>
    </source>
</evidence>
<dbReference type="OrthoDB" id="5769870at2"/>
<accession>A0A1H3VJ48</accession>
<protein>
    <submittedName>
        <fullName evidence="1">Nitrogen regulatory protein P-II family</fullName>
    </submittedName>
</protein>
<dbReference type="SUPFAM" id="SSF54913">
    <property type="entry name" value="GlnB-like"/>
    <property type="match status" value="1"/>
</dbReference>
<name>A0A1H3VJ48_9GAMM</name>
<dbReference type="InterPro" id="IPR011322">
    <property type="entry name" value="N-reg_PII-like_a/b"/>
</dbReference>
<reference evidence="1 2" key="1">
    <citation type="submission" date="2016-10" db="EMBL/GenBank/DDBJ databases">
        <authorList>
            <person name="de Groot N.N."/>
        </authorList>
    </citation>
    <scope>NUCLEOTIDE SEQUENCE [LARGE SCALE GENOMIC DNA]</scope>
    <source>
        <strain evidence="1 2">DSM 21228</strain>
    </source>
</reference>